<dbReference type="Proteomes" id="UP001630127">
    <property type="component" value="Unassembled WGS sequence"/>
</dbReference>
<feature type="repeat" description="PPR" evidence="4">
    <location>
        <begin position="334"/>
        <end position="368"/>
    </location>
</feature>
<comment type="caution">
    <text evidence="6">The sequence shown here is derived from an EMBL/GenBank/DDBJ whole genome shotgun (WGS) entry which is preliminary data.</text>
</comment>
<evidence type="ECO:0000259" key="5">
    <source>
        <dbReference type="Pfam" id="PF14543"/>
    </source>
</evidence>
<gene>
    <name evidence="6" type="ORF">ACH5RR_023901</name>
</gene>
<proteinExistence type="inferred from homology"/>
<keyword evidence="3" id="KW-0378">Hydrolase</keyword>
<dbReference type="Pfam" id="PF14543">
    <property type="entry name" value="TAXi_N"/>
    <property type="match status" value="1"/>
</dbReference>
<dbReference type="GO" id="GO:0008233">
    <property type="term" value="F:peptidase activity"/>
    <property type="evidence" value="ECO:0007669"/>
    <property type="project" value="UniProtKB-KW"/>
</dbReference>
<dbReference type="PANTHER" id="PTHR47967">
    <property type="entry name" value="OS07G0603500 PROTEIN-RELATED"/>
    <property type="match status" value="1"/>
</dbReference>
<keyword evidence="7" id="KW-1185">Reference proteome</keyword>
<comment type="similarity">
    <text evidence="1">Belongs to the peptidase A1 family.</text>
</comment>
<dbReference type="PANTHER" id="PTHR47967:SF14">
    <property type="entry name" value="EUKARYOTIC ASPARTYL PROTEASE FAMILY PROTEIN"/>
    <property type="match status" value="1"/>
</dbReference>
<dbReference type="InterPro" id="IPR051708">
    <property type="entry name" value="Plant_Aspart_Prot_A1"/>
</dbReference>
<protein>
    <recommendedName>
        <fullName evidence="5">Xylanase inhibitor N-terminal domain-containing protein</fullName>
    </recommendedName>
</protein>
<organism evidence="6 7">
    <name type="scientific">Cinchona calisaya</name>
    <dbReference type="NCBI Taxonomy" id="153742"/>
    <lineage>
        <taxon>Eukaryota</taxon>
        <taxon>Viridiplantae</taxon>
        <taxon>Streptophyta</taxon>
        <taxon>Embryophyta</taxon>
        <taxon>Tracheophyta</taxon>
        <taxon>Spermatophyta</taxon>
        <taxon>Magnoliopsida</taxon>
        <taxon>eudicotyledons</taxon>
        <taxon>Gunneridae</taxon>
        <taxon>Pentapetalae</taxon>
        <taxon>asterids</taxon>
        <taxon>lamiids</taxon>
        <taxon>Gentianales</taxon>
        <taxon>Rubiaceae</taxon>
        <taxon>Cinchonoideae</taxon>
        <taxon>Cinchoneae</taxon>
        <taxon>Cinchona</taxon>
    </lineage>
</organism>
<evidence type="ECO:0000313" key="7">
    <source>
        <dbReference type="Proteomes" id="UP001630127"/>
    </source>
</evidence>
<dbReference type="InterPro" id="IPR002885">
    <property type="entry name" value="PPR_rpt"/>
</dbReference>
<evidence type="ECO:0000256" key="2">
    <source>
        <dbReference type="ARBA" id="ARBA00022670"/>
    </source>
</evidence>
<dbReference type="GO" id="GO:0006508">
    <property type="term" value="P:proteolysis"/>
    <property type="evidence" value="ECO:0007669"/>
    <property type="project" value="UniProtKB-KW"/>
</dbReference>
<dbReference type="PROSITE" id="PS51375">
    <property type="entry name" value="PPR"/>
    <property type="match status" value="1"/>
</dbReference>
<sequence>MAGIIQFAIAFISFSIACIFLLSTPFHGLEQKRIVTRLIHHQAYDSPYFNSSSSIDELAQRDLEISIHRINYLSETSGSIKKDSIQGVIFSNLAFPLFLVQFDIGTPPKDQAVAIDTDSTLLWVKCGMVEDPGAGQLFDNYKPGESSTYSKYVRCDKYCDGAMVIVGWRMSVGESKRHKWTNSSLKELVQWERASVELEIGELYISRENFCGGDLEHQESETIEANFLKFYCRDQNSILSTFNFPRTKRSCKKFYKLLMLENGRSLNLNASSRGTKLFDVESVTKISHLINQLQGDLGDVNDIPFSIIIINVQQYFYMEFDLERKRFLSTDLVDLFSWTSIISGLAFHRRGNQELELSDEMVASGLIPNKITFLAVL</sequence>
<accession>A0ABD2ZDD6</accession>
<evidence type="ECO:0000256" key="4">
    <source>
        <dbReference type="PROSITE-ProRule" id="PRU00708"/>
    </source>
</evidence>
<dbReference type="InterPro" id="IPR021109">
    <property type="entry name" value="Peptidase_aspartic_dom_sf"/>
</dbReference>
<dbReference type="InterPro" id="IPR032861">
    <property type="entry name" value="TAXi_N"/>
</dbReference>
<reference evidence="6 7" key="1">
    <citation type="submission" date="2024-11" db="EMBL/GenBank/DDBJ databases">
        <title>A near-complete genome assembly of Cinchona calisaya.</title>
        <authorList>
            <person name="Lian D.C."/>
            <person name="Zhao X.W."/>
            <person name="Wei L."/>
        </authorList>
    </citation>
    <scope>NUCLEOTIDE SEQUENCE [LARGE SCALE GENOMIC DNA]</scope>
    <source>
        <tissue evidence="6">Nenye</tissue>
    </source>
</reference>
<keyword evidence="2" id="KW-0645">Protease</keyword>
<dbReference type="Gene3D" id="2.40.70.10">
    <property type="entry name" value="Acid Proteases"/>
    <property type="match status" value="1"/>
</dbReference>
<evidence type="ECO:0000313" key="6">
    <source>
        <dbReference type="EMBL" id="KAL3516999.1"/>
    </source>
</evidence>
<evidence type="ECO:0000256" key="3">
    <source>
        <dbReference type="ARBA" id="ARBA00022801"/>
    </source>
</evidence>
<feature type="domain" description="Xylanase inhibitor N-terminal" evidence="5">
    <location>
        <begin position="98"/>
        <end position="160"/>
    </location>
</feature>
<dbReference type="SUPFAM" id="SSF50630">
    <property type="entry name" value="Acid proteases"/>
    <property type="match status" value="1"/>
</dbReference>
<name>A0ABD2ZDD6_9GENT</name>
<evidence type="ECO:0000256" key="1">
    <source>
        <dbReference type="ARBA" id="ARBA00007447"/>
    </source>
</evidence>
<dbReference type="AlphaFoldDB" id="A0ABD2ZDD6"/>
<dbReference type="EMBL" id="JBJUIK010000010">
    <property type="protein sequence ID" value="KAL3516999.1"/>
    <property type="molecule type" value="Genomic_DNA"/>
</dbReference>